<dbReference type="UniPathway" id="UPA00068">
    <property type="reaction ID" value="UER00109"/>
</dbReference>
<dbReference type="Gene3D" id="3.40.640.10">
    <property type="entry name" value="Type I PLP-dependent aspartate aminotransferase-like (Major domain)"/>
    <property type="match status" value="1"/>
</dbReference>
<dbReference type="InterPro" id="IPR015422">
    <property type="entry name" value="PyrdxlP-dep_Trfase_small"/>
</dbReference>
<feature type="binding site" evidence="5">
    <location>
        <position position="286"/>
    </location>
    <ligand>
        <name>pyridoxal 5'-phosphate</name>
        <dbReference type="ChEBI" id="CHEBI:597326"/>
    </ligand>
</feature>
<proteinExistence type="inferred from homology"/>
<protein>
    <recommendedName>
        <fullName evidence="5">Acetylornithine aminotransferase</fullName>
        <shortName evidence="5">ACOAT</shortName>
        <ecNumber evidence="5">2.6.1.11</ecNumber>
    </recommendedName>
</protein>
<gene>
    <name evidence="5" type="primary">argD</name>
    <name evidence="6" type="ORF">BKA03_001763</name>
</gene>
<name>A0A7Y9ZA85_9MICO</name>
<comment type="miscellaneous">
    <text evidence="5">May also have succinyldiaminopimelate aminotransferase activity, thus carrying out the corresponding step in lysine biosynthesis.</text>
</comment>
<feature type="modified residue" description="N6-(pyridoxal phosphate)lysine" evidence="5">
    <location>
        <position position="256"/>
    </location>
</feature>
<evidence type="ECO:0000256" key="1">
    <source>
        <dbReference type="ARBA" id="ARBA00022576"/>
    </source>
</evidence>
<evidence type="ECO:0000256" key="4">
    <source>
        <dbReference type="ARBA" id="ARBA00022898"/>
    </source>
</evidence>
<dbReference type="PROSITE" id="PS00600">
    <property type="entry name" value="AA_TRANSFER_CLASS_3"/>
    <property type="match status" value="1"/>
</dbReference>
<feature type="binding site" evidence="5">
    <location>
        <position position="145"/>
    </location>
    <ligand>
        <name>N(2)-acetyl-L-ornithine</name>
        <dbReference type="ChEBI" id="CHEBI:57805"/>
    </ligand>
</feature>
<comment type="subcellular location">
    <subcellularLocation>
        <location evidence="5">Cytoplasm</location>
    </subcellularLocation>
</comment>
<comment type="cofactor">
    <cofactor evidence="5">
        <name>pyridoxal 5'-phosphate</name>
        <dbReference type="ChEBI" id="CHEBI:597326"/>
    </cofactor>
    <text evidence="5">Binds 1 pyridoxal phosphate per subunit.</text>
</comment>
<feature type="binding site" evidence="5">
    <location>
        <position position="142"/>
    </location>
    <ligand>
        <name>pyridoxal 5'-phosphate</name>
        <dbReference type="ChEBI" id="CHEBI:597326"/>
    </ligand>
</feature>
<dbReference type="InterPro" id="IPR004636">
    <property type="entry name" value="AcOrn/SuccOrn_fam"/>
</dbReference>
<evidence type="ECO:0000256" key="3">
    <source>
        <dbReference type="ARBA" id="ARBA00022679"/>
    </source>
</evidence>
<dbReference type="FunFam" id="3.40.640.10:FF:000004">
    <property type="entry name" value="Acetylornithine aminotransferase"/>
    <property type="match status" value="1"/>
</dbReference>
<comment type="subunit">
    <text evidence="5">Homodimer.</text>
</comment>
<sequence>MTGPRDVQALSEQGLDRYGNAVMATFGRPLRVLTKGEGSYVWDADGNRYLDLLGGIAVNALGHADPEWVAAITLQASTLAHTSNFFATVPQIALAERLIDICGAPEGSRVFLANSGTEANEAAFKMSRRTGRTRILSLEDSFHGRSTGALALTHKAAYREPFAPLVPGVEFLPPGDISALENAMGDDVAALFIEPIQGEAGVVPLAHAYLQAARDLCTRYGALFVVDEVQTGIARTGQWLAMHAHGIAPDVVTLAKGLGGGFPIGAVVAFGPRAATLLTAGQHGSTFGGNALASAAALATLDAIDSRGLLAHVKAMGEWLKETIGAIPGVAEVRGEGLLLGIRLEAEISAEVAAAALEDGFIINPPNPDTIRLAPSLTLTREEAAPFVAWLTDYLTAHAAFAKET</sequence>
<dbReference type="InterPro" id="IPR015424">
    <property type="entry name" value="PyrdxlP-dep_Trfase"/>
</dbReference>
<dbReference type="EMBL" id="JACBZO010000001">
    <property type="protein sequence ID" value="NYI41644.1"/>
    <property type="molecule type" value="Genomic_DNA"/>
</dbReference>
<dbReference type="GO" id="GO:0006526">
    <property type="term" value="P:L-arginine biosynthetic process"/>
    <property type="evidence" value="ECO:0007669"/>
    <property type="project" value="UniProtKB-UniRule"/>
</dbReference>
<dbReference type="Gene3D" id="3.90.1150.10">
    <property type="entry name" value="Aspartate Aminotransferase, domain 1"/>
    <property type="match status" value="1"/>
</dbReference>
<dbReference type="InterPro" id="IPR005814">
    <property type="entry name" value="Aminotrans_3"/>
</dbReference>
<dbReference type="Proteomes" id="UP000547973">
    <property type="component" value="Unassembled WGS sequence"/>
</dbReference>
<dbReference type="PANTHER" id="PTHR11986:SF79">
    <property type="entry name" value="ACETYLORNITHINE AMINOTRANSFERASE, MITOCHONDRIAL"/>
    <property type="match status" value="1"/>
</dbReference>
<evidence type="ECO:0000313" key="6">
    <source>
        <dbReference type="EMBL" id="NYI41644.1"/>
    </source>
</evidence>
<dbReference type="InterPro" id="IPR050103">
    <property type="entry name" value="Class-III_PLP-dep_AT"/>
</dbReference>
<dbReference type="InterPro" id="IPR049704">
    <property type="entry name" value="Aminotrans_3_PPA_site"/>
</dbReference>
<evidence type="ECO:0000256" key="5">
    <source>
        <dbReference type="HAMAP-Rule" id="MF_01107"/>
    </source>
</evidence>
<dbReference type="PIRSF" id="PIRSF000521">
    <property type="entry name" value="Transaminase_4ab_Lys_Orn"/>
    <property type="match status" value="1"/>
</dbReference>
<keyword evidence="2 5" id="KW-0028">Amino-acid biosynthesis</keyword>
<dbReference type="RefSeq" id="WP_179398010.1">
    <property type="nucleotide sequence ID" value="NZ_JACBZO010000001.1"/>
</dbReference>
<keyword evidence="4 5" id="KW-0663">Pyridoxal phosphate</keyword>
<comment type="similarity">
    <text evidence="5">Belongs to the class-III pyridoxal-phosphate-dependent aminotransferase family. ArgD subfamily.</text>
</comment>
<keyword evidence="3 5" id="KW-0808">Transferase</keyword>
<organism evidence="6 7">
    <name type="scientific">Demequina lutea</name>
    <dbReference type="NCBI Taxonomy" id="431489"/>
    <lineage>
        <taxon>Bacteria</taxon>
        <taxon>Bacillati</taxon>
        <taxon>Actinomycetota</taxon>
        <taxon>Actinomycetes</taxon>
        <taxon>Micrococcales</taxon>
        <taxon>Demequinaceae</taxon>
        <taxon>Demequina</taxon>
    </lineage>
</organism>
<dbReference type="GO" id="GO:0003992">
    <property type="term" value="F:N2-acetyl-L-ornithine:2-oxoglutarate 5-aminotransferase activity"/>
    <property type="evidence" value="ECO:0007669"/>
    <property type="project" value="UniProtKB-UniRule"/>
</dbReference>
<dbReference type="GO" id="GO:0042802">
    <property type="term" value="F:identical protein binding"/>
    <property type="evidence" value="ECO:0007669"/>
    <property type="project" value="TreeGrafter"/>
</dbReference>
<feature type="binding site" evidence="5">
    <location>
        <begin position="227"/>
        <end position="230"/>
    </location>
    <ligand>
        <name>pyridoxal 5'-phosphate</name>
        <dbReference type="ChEBI" id="CHEBI:597326"/>
    </ligand>
</feature>
<dbReference type="NCBIfam" id="NF002874">
    <property type="entry name" value="PRK03244.1"/>
    <property type="match status" value="1"/>
</dbReference>
<keyword evidence="1 5" id="KW-0032">Aminotransferase</keyword>
<dbReference type="HAMAP" id="MF_01107">
    <property type="entry name" value="ArgD_aminotrans_3"/>
    <property type="match status" value="1"/>
</dbReference>
<dbReference type="PANTHER" id="PTHR11986">
    <property type="entry name" value="AMINOTRANSFERASE CLASS III"/>
    <property type="match status" value="1"/>
</dbReference>
<dbReference type="GO" id="GO:0030170">
    <property type="term" value="F:pyridoxal phosphate binding"/>
    <property type="evidence" value="ECO:0007669"/>
    <property type="project" value="InterPro"/>
</dbReference>
<dbReference type="GO" id="GO:0005737">
    <property type="term" value="C:cytoplasm"/>
    <property type="evidence" value="ECO:0007669"/>
    <property type="project" value="UniProtKB-SubCell"/>
</dbReference>
<dbReference type="NCBIfam" id="TIGR00707">
    <property type="entry name" value="argD"/>
    <property type="match status" value="1"/>
</dbReference>
<evidence type="ECO:0000313" key="7">
    <source>
        <dbReference type="Proteomes" id="UP000547973"/>
    </source>
</evidence>
<feature type="binding site" evidence="5">
    <location>
        <begin position="116"/>
        <end position="117"/>
    </location>
    <ligand>
        <name>pyridoxal 5'-phosphate</name>
        <dbReference type="ChEBI" id="CHEBI:597326"/>
    </ligand>
</feature>
<keyword evidence="7" id="KW-1185">Reference proteome</keyword>
<comment type="caution">
    <text evidence="6">The sequence shown here is derived from an EMBL/GenBank/DDBJ whole genome shotgun (WGS) entry which is preliminary data.</text>
</comment>
<dbReference type="EC" id="2.6.1.11" evidence="5"/>
<feature type="binding site" evidence="5">
    <location>
        <position position="285"/>
    </location>
    <ligand>
        <name>N(2)-acetyl-L-ornithine</name>
        <dbReference type="ChEBI" id="CHEBI:57805"/>
    </ligand>
</feature>
<evidence type="ECO:0000256" key="2">
    <source>
        <dbReference type="ARBA" id="ARBA00022605"/>
    </source>
</evidence>
<comment type="pathway">
    <text evidence="5">Amino-acid biosynthesis; L-arginine biosynthesis; N(2)-acetyl-L-ornithine from L-glutamate: step 4/4.</text>
</comment>
<accession>A0A7Y9ZA85</accession>
<keyword evidence="5" id="KW-0963">Cytoplasm</keyword>
<dbReference type="InterPro" id="IPR015421">
    <property type="entry name" value="PyrdxlP-dep_Trfase_major"/>
</dbReference>
<comment type="catalytic activity">
    <reaction evidence="5">
        <text>N(2)-acetyl-L-ornithine + 2-oxoglutarate = N-acetyl-L-glutamate 5-semialdehyde + L-glutamate</text>
        <dbReference type="Rhea" id="RHEA:18049"/>
        <dbReference type="ChEBI" id="CHEBI:16810"/>
        <dbReference type="ChEBI" id="CHEBI:29123"/>
        <dbReference type="ChEBI" id="CHEBI:29985"/>
        <dbReference type="ChEBI" id="CHEBI:57805"/>
        <dbReference type="EC" id="2.6.1.11"/>
    </reaction>
</comment>
<keyword evidence="5" id="KW-0055">Arginine biosynthesis</keyword>
<reference evidence="6 7" key="1">
    <citation type="submission" date="2020-07" db="EMBL/GenBank/DDBJ databases">
        <title>Sequencing the genomes of 1000 actinobacteria strains.</title>
        <authorList>
            <person name="Klenk H.-P."/>
        </authorList>
    </citation>
    <scope>NUCLEOTIDE SEQUENCE [LARGE SCALE GENOMIC DNA]</scope>
    <source>
        <strain evidence="6 7">DSM 19970</strain>
    </source>
</reference>
<dbReference type="SUPFAM" id="SSF53383">
    <property type="entry name" value="PLP-dependent transferases"/>
    <property type="match status" value="1"/>
</dbReference>
<dbReference type="Pfam" id="PF00202">
    <property type="entry name" value="Aminotran_3"/>
    <property type="match status" value="1"/>
</dbReference>
<dbReference type="AlphaFoldDB" id="A0A7Y9ZA85"/>
<dbReference type="CDD" id="cd00610">
    <property type="entry name" value="OAT_like"/>
    <property type="match status" value="1"/>
</dbReference>